<feature type="transmembrane region" description="Helical" evidence="6">
    <location>
        <begin position="287"/>
        <end position="314"/>
    </location>
</feature>
<feature type="transmembrane region" description="Helical" evidence="6">
    <location>
        <begin position="413"/>
        <end position="431"/>
    </location>
</feature>
<dbReference type="Gene3D" id="1.20.1740.10">
    <property type="entry name" value="Amino acid/polyamine transporter I"/>
    <property type="match status" value="1"/>
</dbReference>
<feature type="transmembrane region" description="Helical" evidence="6">
    <location>
        <begin position="156"/>
        <end position="177"/>
    </location>
</feature>
<feature type="transmembrane region" description="Helical" evidence="6">
    <location>
        <begin position="20"/>
        <end position="41"/>
    </location>
</feature>
<keyword evidence="3 6" id="KW-0812">Transmembrane</keyword>
<evidence type="ECO:0000256" key="3">
    <source>
        <dbReference type="ARBA" id="ARBA00022692"/>
    </source>
</evidence>
<feature type="transmembrane region" description="Helical" evidence="6">
    <location>
        <begin position="238"/>
        <end position="267"/>
    </location>
</feature>
<dbReference type="InterPro" id="IPR002293">
    <property type="entry name" value="AA/rel_permease1"/>
</dbReference>
<evidence type="ECO:0000313" key="7">
    <source>
        <dbReference type="EMBL" id="QDV73477.1"/>
    </source>
</evidence>
<protein>
    <submittedName>
        <fullName evidence="7">Putative amino acid permease YhdG</fullName>
    </submittedName>
</protein>
<dbReference type="PANTHER" id="PTHR42770:SF7">
    <property type="entry name" value="MEMBRANE PROTEIN"/>
    <property type="match status" value="1"/>
</dbReference>
<proteinExistence type="predicted"/>
<dbReference type="Proteomes" id="UP000316426">
    <property type="component" value="Chromosome"/>
</dbReference>
<dbReference type="EMBL" id="CP036349">
    <property type="protein sequence ID" value="QDV73477.1"/>
    <property type="molecule type" value="Genomic_DNA"/>
</dbReference>
<keyword evidence="4 6" id="KW-1133">Transmembrane helix</keyword>
<dbReference type="GO" id="GO:0022857">
    <property type="term" value="F:transmembrane transporter activity"/>
    <property type="evidence" value="ECO:0007669"/>
    <property type="project" value="InterPro"/>
</dbReference>
<evidence type="ECO:0000256" key="6">
    <source>
        <dbReference type="SAM" id="Phobius"/>
    </source>
</evidence>
<evidence type="ECO:0000313" key="8">
    <source>
        <dbReference type="Proteomes" id="UP000316426"/>
    </source>
</evidence>
<dbReference type="PIRSF" id="PIRSF006060">
    <property type="entry name" value="AA_transporter"/>
    <property type="match status" value="1"/>
</dbReference>
<dbReference type="InterPro" id="IPR050367">
    <property type="entry name" value="APC_superfamily"/>
</dbReference>
<evidence type="ECO:0000256" key="4">
    <source>
        <dbReference type="ARBA" id="ARBA00022989"/>
    </source>
</evidence>
<reference evidence="7 8" key="1">
    <citation type="submission" date="2019-02" db="EMBL/GenBank/DDBJ databases">
        <title>Deep-cultivation of Planctomycetes and their phenomic and genomic characterization uncovers novel biology.</title>
        <authorList>
            <person name="Wiegand S."/>
            <person name="Jogler M."/>
            <person name="Boedeker C."/>
            <person name="Pinto D."/>
            <person name="Vollmers J."/>
            <person name="Rivas-Marin E."/>
            <person name="Kohn T."/>
            <person name="Peeters S.H."/>
            <person name="Heuer A."/>
            <person name="Rast P."/>
            <person name="Oberbeckmann S."/>
            <person name="Bunk B."/>
            <person name="Jeske O."/>
            <person name="Meyerdierks A."/>
            <person name="Storesund J.E."/>
            <person name="Kallscheuer N."/>
            <person name="Luecker S."/>
            <person name="Lage O.M."/>
            <person name="Pohl T."/>
            <person name="Merkel B.J."/>
            <person name="Hornburger P."/>
            <person name="Mueller R.-W."/>
            <person name="Bruemmer F."/>
            <person name="Labrenz M."/>
            <person name="Spormann A.M."/>
            <person name="Op den Camp H."/>
            <person name="Overmann J."/>
            <person name="Amann R."/>
            <person name="Jetten M.S.M."/>
            <person name="Mascher T."/>
            <person name="Medema M.H."/>
            <person name="Devos D.P."/>
            <person name="Kaster A.-K."/>
            <person name="Ovreas L."/>
            <person name="Rohde M."/>
            <person name="Galperin M.Y."/>
            <person name="Jogler C."/>
        </authorList>
    </citation>
    <scope>NUCLEOTIDE SEQUENCE [LARGE SCALE GENOMIC DNA]</scope>
    <source>
        <strain evidence="7 8">Spa11</strain>
    </source>
</reference>
<feature type="transmembrane region" description="Helical" evidence="6">
    <location>
        <begin position="48"/>
        <end position="71"/>
    </location>
</feature>
<dbReference type="GO" id="GO:0005886">
    <property type="term" value="C:plasma membrane"/>
    <property type="evidence" value="ECO:0007669"/>
    <property type="project" value="UniProtKB-SubCell"/>
</dbReference>
<evidence type="ECO:0000256" key="5">
    <source>
        <dbReference type="ARBA" id="ARBA00023136"/>
    </source>
</evidence>
<dbReference type="AlphaFoldDB" id="A0A518K6S8"/>
<dbReference type="KEGG" id="bmei:Spa11_16730"/>
<dbReference type="PANTHER" id="PTHR42770">
    <property type="entry name" value="AMINO ACID TRANSPORTER-RELATED"/>
    <property type="match status" value="1"/>
</dbReference>
<organism evidence="7 8">
    <name type="scientific">Botrimarina mediterranea</name>
    <dbReference type="NCBI Taxonomy" id="2528022"/>
    <lineage>
        <taxon>Bacteria</taxon>
        <taxon>Pseudomonadati</taxon>
        <taxon>Planctomycetota</taxon>
        <taxon>Planctomycetia</taxon>
        <taxon>Pirellulales</taxon>
        <taxon>Lacipirellulaceae</taxon>
        <taxon>Botrimarina</taxon>
    </lineage>
</organism>
<accession>A0A518K6S8</accession>
<keyword evidence="2" id="KW-1003">Cell membrane</keyword>
<feature type="transmembrane region" description="Helical" evidence="6">
    <location>
        <begin position="388"/>
        <end position="407"/>
    </location>
</feature>
<keyword evidence="8" id="KW-1185">Reference proteome</keyword>
<feature type="transmembrane region" description="Helical" evidence="6">
    <location>
        <begin position="130"/>
        <end position="149"/>
    </location>
</feature>
<feature type="transmembrane region" description="Helical" evidence="6">
    <location>
        <begin position="361"/>
        <end position="381"/>
    </location>
</feature>
<sequence length="437" mass="44337">MSDPPSPDSALRRQVGVAGATLMGLGSILGTGVFVSIALGAAATGPSVVLAIGVAAVVAACNGLSSAQLAANHPVSGGTYEYGYRWLSPTLGFVAGWLFLCAKSASAATAALGFAGYALGLTAMPTNVPVSVVAVAVVVLLTSLVLSGLRRANWANVVLVSLTIGALAVFCIAGQPNALRSGGEHLTPLFQPAEADVAPFAGFLEACALMFVAFTGYGRIATLGEEVVEPRRNIPRAIVTTLVVSALLYAAVGFVAIAAVGAEALAAGVNEKPAPLETAARAFAGPAVANVVAVGAVAAMGGVLLNLILGLSRVVLAMARRGDLPRVLARVNGEAASPTAAVMTTGVVIAGLAALGSVKAAWSFSAFTVLGYYALTNLAALRLRPDERLYPVWTAWAGLASCLFLAFWVEPRVWLAGVGLIALGLVGRWIASRRPPR</sequence>
<evidence type="ECO:0000256" key="2">
    <source>
        <dbReference type="ARBA" id="ARBA00022475"/>
    </source>
</evidence>
<feature type="transmembrane region" description="Helical" evidence="6">
    <location>
        <begin position="197"/>
        <end position="217"/>
    </location>
</feature>
<dbReference type="RefSeq" id="WP_145110534.1">
    <property type="nucleotide sequence ID" value="NZ_CP036349.1"/>
</dbReference>
<evidence type="ECO:0000256" key="1">
    <source>
        <dbReference type="ARBA" id="ARBA00004651"/>
    </source>
</evidence>
<keyword evidence="5 6" id="KW-0472">Membrane</keyword>
<gene>
    <name evidence="7" type="primary">yhdG</name>
    <name evidence="7" type="ORF">Spa11_16730</name>
</gene>
<dbReference type="Pfam" id="PF13520">
    <property type="entry name" value="AA_permease_2"/>
    <property type="match status" value="1"/>
</dbReference>
<name>A0A518K6S8_9BACT</name>
<comment type="subcellular location">
    <subcellularLocation>
        <location evidence="1">Cell membrane</location>
        <topology evidence="1">Multi-pass membrane protein</topology>
    </subcellularLocation>
</comment>
<feature type="transmembrane region" description="Helical" evidence="6">
    <location>
        <begin position="335"/>
        <end position="355"/>
    </location>
</feature>